<accession>A0A1J1HZN4</accession>
<evidence type="ECO:0000256" key="3">
    <source>
        <dbReference type="ARBA" id="ARBA00023242"/>
    </source>
</evidence>
<comment type="subcellular location">
    <subcellularLocation>
        <location evidence="1">Nucleus</location>
    </subcellularLocation>
</comment>
<name>A0A1J1HZN4_9DIPT</name>
<dbReference type="AlphaFoldDB" id="A0A1J1HZN4"/>
<protein>
    <submittedName>
        <fullName evidence="5">CLUMA_CG006955, isoform A</fullName>
    </submittedName>
</protein>
<evidence type="ECO:0000256" key="2">
    <source>
        <dbReference type="ARBA" id="ARBA00009389"/>
    </source>
</evidence>
<comment type="similarity">
    <text evidence="2">Belongs to the AMY1 family.</text>
</comment>
<reference evidence="5 6" key="1">
    <citation type="submission" date="2015-04" db="EMBL/GenBank/DDBJ databases">
        <authorList>
            <person name="Syromyatnikov M.Y."/>
            <person name="Popov V.N."/>
        </authorList>
    </citation>
    <scope>NUCLEOTIDE SEQUENCE [LARGE SCALE GENOMIC DNA]</scope>
</reference>
<proteinExistence type="inferred from homology"/>
<organism evidence="5 6">
    <name type="scientific">Clunio marinus</name>
    <dbReference type="NCBI Taxonomy" id="568069"/>
    <lineage>
        <taxon>Eukaryota</taxon>
        <taxon>Metazoa</taxon>
        <taxon>Ecdysozoa</taxon>
        <taxon>Arthropoda</taxon>
        <taxon>Hexapoda</taxon>
        <taxon>Insecta</taxon>
        <taxon>Pterygota</taxon>
        <taxon>Neoptera</taxon>
        <taxon>Endopterygota</taxon>
        <taxon>Diptera</taxon>
        <taxon>Nematocera</taxon>
        <taxon>Chironomoidea</taxon>
        <taxon>Chironomidae</taxon>
        <taxon>Clunio</taxon>
    </lineage>
</organism>
<dbReference type="PANTHER" id="PTHR13168">
    <property type="entry name" value="ASSOCIATE OF C-MYC AMY-1"/>
    <property type="match status" value="1"/>
</dbReference>
<keyword evidence="6" id="KW-1185">Reference proteome</keyword>
<dbReference type="GO" id="GO:0003713">
    <property type="term" value="F:transcription coactivator activity"/>
    <property type="evidence" value="ECO:0007669"/>
    <property type="project" value="InterPro"/>
</dbReference>
<dbReference type="OrthoDB" id="524165at2759"/>
<evidence type="ECO:0000256" key="4">
    <source>
        <dbReference type="SAM" id="Coils"/>
    </source>
</evidence>
<evidence type="ECO:0000313" key="5">
    <source>
        <dbReference type="EMBL" id="CRK93419.1"/>
    </source>
</evidence>
<evidence type="ECO:0000256" key="1">
    <source>
        <dbReference type="ARBA" id="ARBA00004123"/>
    </source>
</evidence>
<sequence>MSFKPIDESKEEFRVYLAKQGVLDALSKVLAKIHEVQPENPLEFIQENVAISLSQKDTIRDLESKLNDAKQEIVRLQKENDRLKQQQNRGAFGYVKNK</sequence>
<dbReference type="STRING" id="568069.A0A1J1HZN4"/>
<evidence type="ECO:0000313" key="6">
    <source>
        <dbReference type="Proteomes" id="UP000183832"/>
    </source>
</evidence>
<dbReference type="InterPro" id="IPR026060">
    <property type="entry name" value="AMY1"/>
</dbReference>
<keyword evidence="3" id="KW-0539">Nucleus</keyword>
<gene>
    <name evidence="5" type="ORF">CLUMA_CG006955</name>
</gene>
<dbReference type="EMBL" id="CVRI01000037">
    <property type="protein sequence ID" value="CRK93419.1"/>
    <property type="molecule type" value="Genomic_DNA"/>
</dbReference>
<dbReference type="PANTHER" id="PTHR13168:SF0">
    <property type="entry name" value="C-MYC-BINDING PROTEIN"/>
    <property type="match status" value="1"/>
</dbReference>
<dbReference type="GO" id="GO:0005634">
    <property type="term" value="C:nucleus"/>
    <property type="evidence" value="ECO:0007669"/>
    <property type="project" value="UniProtKB-SubCell"/>
</dbReference>
<feature type="coiled-coil region" evidence="4">
    <location>
        <begin position="52"/>
        <end position="89"/>
    </location>
</feature>
<dbReference type="Proteomes" id="UP000183832">
    <property type="component" value="Unassembled WGS sequence"/>
</dbReference>
<keyword evidence="4" id="KW-0175">Coiled coil</keyword>
<dbReference type="PRINTS" id="PR02028">
    <property type="entry name" value="CMYCBINDINGP"/>
</dbReference>